<dbReference type="InterPro" id="IPR036010">
    <property type="entry name" value="2Fe-2S_ferredoxin-like_sf"/>
</dbReference>
<evidence type="ECO:0000256" key="11">
    <source>
        <dbReference type="ARBA" id="ARBA00023014"/>
    </source>
</evidence>
<dbReference type="InterPro" id="IPR050573">
    <property type="entry name" value="SDH/FRD_Iron-Sulfur"/>
</dbReference>
<evidence type="ECO:0000256" key="8">
    <source>
        <dbReference type="ARBA" id="ARBA00022723"/>
    </source>
</evidence>
<keyword evidence="17" id="KW-1185">Reference proteome</keyword>
<dbReference type="GO" id="GO:0046872">
    <property type="term" value="F:metal ion binding"/>
    <property type="evidence" value="ECO:0007669"/>
    <property type="project" value="UniProtKB-KW"/>
</dbReference>
<dbReference type="InterPro" id="IPR025192">
    <property type="entry name" value="Succ_DH/fum_Rdtase_N"/>
</dbReference>
<dbReference type="AlphaFoldDB" id="A0A239IRG5"/>
<dbReference type="Proteomes" id="UP000198356">
    <property type="component" value="Unassembled WGS sequence"/>
</dbReference>
<dbReference type="GO" id="GO:0009055">
    <property type="term" value="F:electron transfer activity"/>
    <property type="evidence" value="ECO:0007669"/>
    <property type="project" value="InterPro"/>
</dbReference>
<gene>
    <name evidence="16" type="ORF">SAMN05421770_103239</name>
</gene>
<evidence type="ECO:0000259" key="15">
    <source>
        <dbReference type="PROSITE" id="PS51379"/>
    </source>
</evidence>
<dbReference type="Gene3D" id="1.10.1060.10">
    <property type="entry name" value="Alpha-helical ferredoxin"/>
    <property type="match status" value="1"/>
</dbReference>
<evidence type="ECO:0000313" key="16">
    <source>
        <dbReference type="EMBL" id="SNS96141.1"/>
    </source>
</evidence>
<evidence type="ECO:0000256" key="5">
    <source>
        <dbReference type="ARBA" id="ARBA00022485"/>
    </source>
</evidence>
<keyword evidence="8" id="KW-0479">Metal-binding</keyword>
<feature type="domain" description="4Fe-4S ferredoxin-type" evidence="15">
    <location>
        <begin position="146"/>
        <end position="178"/>
    </location>
</feature>
<reference evidence="16 17" key="1">
    <citation type="submission" date="2017-06" db="EMBL/GenBank/DDBJ databases">
        <authorList>
            <person name="Kim H.J."/>
            <person name="Triplett B.A."/>
        </authorList>
    </citation>
    <scope>NUCLEOTIDE SEQUENCE [LARGE SCALE GENOMIC DNA]</scope>
    <source>
        <strain evidence="16 17">DSM 18704</strain>
    </source>
</reference>
<evidence type="ECO:0000313" key="17">
    <source>
        <dbReference type="Proteomes" id="UP000198356"/>
    </source>
</evidence>
<dbReference type="GO" id="GO:0008177">
    <property type="term" value="F:succinate dehydrogenase (quinone) activity"/>
    <property type="evidence" value="ECO:0007669"/>
    <property type="project" value="UniProtKB-EC"/>
</dbReference>
<keyword evidence="7" id="KW-0001">2Fe-2S</keyword>
<dbReference type="PROSITE" id="PS00198">
    <property type="entry name" value="4FE4S_FER_1"/>
    <property type="match status" value="1"/>
</dbReference>
<dbReference type="Gene3D" id="3.10.20.30">
    <property type="match status" value="1"/>
</dbReference>
<keyword evidence="9" id="KW-0560">Oxidoreductase</keyword>
<evidence type="ECO:0000256" key="4">
    <source>
        <dbReference type="ARBA" id="ARBA00012792"/>
    </source>
</evidence>
<comment type="cofactor">
    <cofactor evidence="2">
        <name>[4Fe-4S] cluster</name>
        <dbReference type="ChEBI" id="CHEBI:49883"/>
    </cofactor>
</comment>
<dbReference type="InterPro" id="IPR012675">
    <property type="entry name" value="Beta-grasp_dom_sf"/>
</dbReference>
<evidence type="ECO:0000256" key="6">
    <source>
        <dbReference type="ARBA" id="ARBA00022532"/>
    </source>
</evidence>
<keyword evidence="11" id="KW-0411">Iron-sulfur</keyword>
<keyword evidence="6" id="KW-0816">Tricarboxylic acid cycle</keyword>
<name>A0A239IRG5_9BACT</name>
<dbReference type="InterPro" id="IPR004489">
    <property type="entry name" value="Succ_DH/fum_Rdtase_Fe-S"/>
</dbReference>
<protein>
    <recommendedName>
        <fullName evidence="4">succinate dehydrogenase</fullName>
        <ecNumber evidence="4">1.3.5.1</ecNumber>
    </recommendedName>
</protein>
<evidence type="ECO:0000256" key="7">
    <source>
        <dbReference type="ARBA" id="ARBA00022714"/>
    </source>
</evidence>
<dbReference type="FunFam" id="3.10.20.30:FF:000018">
    <property type="entry name" value="Succinate dehydrogenase iron-sulfur subunit"/>
    <property type="match status" value="1"/>
</dbReference>
<dbReference type="InterPro" id="IPR009051">
    <property type="entry name" value="Helical_ferredxn"/>
</dbReference>
<keyword evidence="12" id="KW-0003">3Fe-4S</keyword>
<dbReference type="OrthoDB" id="9804391at2"/>
<comment type="similarity">
    <text evidence="3">Belongs to the succinate dehydrogenase/fumarate reductase iron-sulfur protein family.</text>
</comment>
<evidence type="ECO:0000256" key="12">
    <source>
        <dbReference type="ARBA" id="ARBA00023291"/>
    </source>
</evidence>
<dbReference type="Pfam" id="PF13085">
    <property type="entry name" value="Fer2_3"/>
    <property type="match status" value="1"/>
</dbReference>
<evidence type="ECO:0000256" key="3">
    <source>
        <dbReference type="ARBA" id="ARBA00009433"/>
    </source>
</evidence>
<evidence type="ECO:0000256" key="14">
    <source>
        <dbReference type="SAM" id="MobiDB-lite"/>
    </source>
</evidence>
<dbReference type="Pfam" id="PF13183">
    <property type="entry name" value="Fer4_8"/>
    <property type="match status" value="1"/>
</dbReference>
<dbReference type="EMBL" id="FZOU01000003">
    <property type="protein sequence ID" value="SNS96141.1"/>
    <property type="molecule type" value="Genomic_DNA"/>
</dbReference>
<dbReference type="GO" id="GO:0022904">
    <property type="term" value="P:respiratory electron transport chain"/>
    <property type="evidence" value="ECO:0007669"/>
    <property type="project" value="TreeGrafter"/>
</dbReference>
<dbReference type="SUPFAM" id="SSF46548">
    <property type="entry name" value="alpha-helical ferredoxin"/>
    <property type="match status" value="1"/>
</dbReference>
<dbReference type="InterPro" id="IPR017896">
    <property type="entry name" value="4Fe4S_Fe-S-bd"/>
</dbReference>
<sequence length="251" mass="27312">MATAARTIQVEIKRQSSPDQPATTEKFEIPYRPNMNITSLLGEIALNPVEVTGKPTTPITYDSNCLEEICGSCAMLINGKARMACSALVDKLEQPIRLAPLSKFPVVRDLAVDRSVLFENLKAVKAWVPIDGSYDLGSGPRQQPQIQEQRYPLSNCISCTICMEVCPQFNDSTSFVGAATIAQVKLFNMDPAGSVLKEERLRALAGDGGVQECGMAQNCVAACPKQLPLIEAISDVSRDVVIQQVKDFFSL</sequence>
<feature type="region of interest" description="Disordered" evidence="14">
    <location>
        <begin position="1"/>
        <end position="24"/>
    </location>
</feature>
<proteinExistence type="inferred from homology"/>
<dbReference type="InterPro" id="IPR017900">
    <property type="entry name" value="4Fe4S_Fe_S_CS"/>
</dbReference>
<organism evidence="16 17">
    <name type="scientific">Granulicella rosea</name>
    <dbReference type="NCBI Taxonomy" id="474952"/>
    <lineage>
        <taxon>Bacteria</taxon>
        <taxon>Pseudomonadati</taxon>
        <taxon>Acidobacteriota</taxon>
        <taxon>Terriglobia</taxon>
        <taxon>Terriglobales</taxon>
        <taxon>Acidobacteriaceae</taxon>
        <taxon>Granulicella</taxon>
    </lineage>
</organism>
<evidence type="ECO:0000256" key="10">
    <source>
        <dbReference type="ARBA" id="ARBA00023004"/>
    </source>
</evidence>
<dbReference type="RefSeq" id="WP_089408357.1">
    <property type="nucleotide sequence ID" value="NZ_FZOU01000003.1"/>
</dbReference>
<evidence type="ECO:0000256" key="13">
    <source>
        <dbReference type="ARBA" id="ARBA00034078"/>
    </source>
</evidence>
<evidence type="ECO:0000256" key="1">
    <source>
        <dbReference type="ARBA" id="ARBA00001927"/>
    </source>
</evidence>
<keyword evidence="5" id="KW-0004">4Fe-4S</keyword>
<dbReference type="NCBIfam" id="TIGR00384">
    <property type="entry name" value="dhsB"/>
    <property type="match status" value="1"/>
</dbReference>
<dbReference type="PANTHER" id="PTHR11921">
    <property type="entry name" value="SUCCINATE DEHYDROGENASE IRON-SULFUR PROTEIN"/>
    <property type="match status" value="1"/>
</dbReference>
<dbReference type="GO" id="GO:0051537">
    <property type="term" value="F:2 iron, 2 sulfur cluster binding"/>
    <property type="evidence" value="ECO:0007669"/>
    <property type="project" value="UniProtKB-KW"/>
</dbReference>
<dbReference type="SUPFAM" id="SSF54292">
    <property type="entry name" value="2Fe-2S ferredoxin-like"/>
    <property type="match status" value="1"/>
</dbReference>
<dbReference type="EC" id="1.3.5.1" evidence="4"/>
<keyword evidence="10" id="KW-0408">Iron</keyword>
<dbReference type="GO" id="GO:0006099">
    <property type="term" value="P:tricarboxylic acid cycle"/>
    <property type="evidence" value="ECO:0007669"/>
    <property type="project" value="UniProtKB-KW"/>
</dbReference>
<evidence type="ECO:0000256" key="2">
    <source>
        <dbReference type="ARBA" id="ARBA00001966"/>
    </source>
</evidence>
<dbReference type="GO" id="GO:0051538">
    <property type="term" value="F:3 iron, 4 sulfur cluster binding"/>
    <property type="evidence" value="ECO:0007669"/>
    <property type="project" value="UniProtKB-KW"/>
</dbReference>
<dbReference type="GO" id="GO:0051539">
    <property type="term" value="F:4 iron, 4 sulfur cluster binding"/>
    <property type="evidence" value="ECO:0007669"/>
    <property type="project" value="UniProtKB-KW"/>
</dbReference>
<comment type="cofactor">
    <cofactor evidence="13">
        <name>[2Fe-2S] cluster</name>
        <dbReference type="ChEBI" id="CHEBI:190135"/>
    </cofactor>
</comment>
<evidence type="ECO:0000256" key="9">
    <source>
        <dbReference type="ARBA" id="ARBA00023002"/>
    </source>
</evidence>
<comment type="cofactor">
    <cofactor evidence="1">
        <name>[3Fe-4S] cluster</name>
        <dbReference type="ChEBI" id="CHEBI:21137"/>
    </cofactor>
</comment>
<dbReference type="PROSITE" id="PS51379">
    <property type="entry name" value="4FE4S_FER_2"/>
    <property type="match status" value="1"/>
</dbReference>
<dbReference type="NCBIfam" id="NF006391">
    <property type="entry name" value="PRK08640.1"/>
    <property type="match status" value="1"/>
</dbReference>
<dbReference type="PANTHER" id="PTHR11921:SF29">
    <property type="entry name" value="SUCCINATE DEHYDROGENASE [UBIQUINONE] IRON-SULFUR SUBUNIT, MITOCHONDRIAL"/>
    <property type="match status" value="1"/>
</dbReference>
<accession>A0A239IRG5</accession>